<dbReference type="RefSeq" id="WP_034827493.1">
    <property type="nucleotide sequence ID" value="NZ_AWFA01000034.1"/>
</dbReference>
<comment type="caution">
    <text evidence="1">The sequence shown here is derived from an EMBL/GenBank/DDBJ whole genome shotgun (WGS) entry which is preliminary data.</text>
</comment>
<dbReference type="EMBL" id="AWFB01000023">
    <property type="protein sequence ID" value="RAN33136.1"/>
    <property type="molecule type" value="Genomic_DNA"/>
</dbReference>
<dbReference type="Pfam" id="PF07386">
    <property type="entry name" value="DUF1499"/>
    <property type="match status" value="1"/>
</dbReference>
<dbReference type="OrthoDB" id="8479024at2"/>
<dbReference type="AlphaFoldDB" id="A0A062TVJ6"/>
<proteinExistence type="predicted"/>
<reference evidence="1 2" key="1">
    <citation type="submission" date="2013-04" db="EMBL/GenBank/DDBJ databases">
        <title>Hyphomonas sp. T24B3 Genome Sequencing.</title>
        <authorList>
            <person name="Lai Q."/>
            <person name="Shao Z."/>
        </authorList>
    </citation>
    <scope>NUCLEOTIDE SEQUENCE [LARGE SCALE GENOMIC DNA]</scope>
    <source>
        <strain evidence="1 2">T24B3</strain>
    </source>
</reference>
<dbReference type="eggNOG" id="COG4446">
    <property type="taxonomic scope" value="Bacteria"/>
</dbReference>
<accession>A0A062TVJ6</accession>
<dbReference type="Proteomes" id="UP000249123">
    <property type="component" value="Unassembled WGS sequence"/>
</dbReference>
<evidence type="ECO:0000313" key="2">
    <source>
        <dbReference type="Proteomes" id="UP000249123"/>
    </source>
</evidence>
<name>A0A062TVJ6_9PROT</name>
<evidence type="ECO:0000313" key="1">
    <source>
        <dbReference type="EMBL" id="RAN33136.1"/>
    </source>
</evidence>
<sequence>MSDFLDFSTLKRPKTPNTWLVAPPGFVDHASPDGEAPLFSCTAEELFARAEGVVAGHKRWELQAADPASRRMHFIAISKILRFKDDVDIAVLAGPEGSGKATLAIYSRSRVGRSDFGVNEKRIREILDTLALP</sequence>
<keyword evidence="2" id="KW-1185">Reference proteome</keyword>
<protein>
    <submittedName>
        <fullName evidence="1">Uncharacterized protein</fullName>
    </submittedName>
</protein>
<dbReference type="STRING" id="1280941.HY2_02810"/>
<organism evidence="1 2">
    <name type="scientific">Hyphomonas pacifica</name>
    <dbReference type="NCBI Taxonomy" id="1280941"/>
    <lineage>
        <taxon>Bacteria</taxon>
        <taxon>Pseudomonadati</taxon>
        <taxon>Pseudomonadota</taxon>
        <taxon>Alphaproteobacteria</taxon>
        <taxon>Hyphomonadales</taxon>
        <taxon>Hyphomonadaceae</taxon>
        <taxon>Hyphomonas</taxon>
    </lineage>
</organism>
<gene>
    <name evidence="1" type="ORF">HY3_01975</name>
</gene>
<dbReference type="InterPro" id="IPR010865">
    <property type="entry name" value="DUF1499"/>
</dbReference>